<dbReference type="InterPro" id="IPR012338">
    <property type="entry name" value="Beta-lactam/transpept-like"/>
</dbReference>
<dbReference type="GO" id="GO:0009252">
    <property type="term" value="P:peptidoglycan biosynthetic process"/>
    <property type="evidence" value="ECO:0007669"/>
    <property type="project" value="UniProtKB-KW"/>
</dbReference>
<evidence type="ECO:0000256" key="8">
    <source>
        <dbReference type="ARBA" id="ARBA00022801"/>
    </source>
</evidence>
<evidence type="ECO:0000256" key="4">
    <source>
        <dbReference type="ARBA" id="ARBA00012448"/>
    </source>
</evidence>
<dbReference type="SUPFAM" id="SSF56601">
    <property type="entry name" value="beta-lactamase/transpeptidase-like"/>
    <property type="match status" value="1"/>
</dbReference>
<dbReference type="SMART" id="SM00936">
    <property type="entry name" value="PBP5_C"/>
    <property type="match status" value="1"/>
</dbReference>
<organism evidence="18 19">
    <name type="scientific">Candidatus Eisenbergiella stercorigallinarum</name>
    <dbReference type="NCBI Taxonomy" id="2838557"/>
    <lineage>
        <taxon>Bacteria</taxon>
        <taxon>Bacillati</taxon>
        <taxon>Bacillota</taxon>
        <taxon>Clostridia</taxon>
        <taxon>Lachnospirales</taxon>
        <taxon>Lachnospiraceae</taxon>
        <taxon>Eisenbergiella</taxon>
    </lineage>
</organism>
<protein>
    <recommendedName>
        <fullName evidence="4">serine-type D-Ala-D-Ala carboxypeptidase</fullName>
        <ecNumber evidence="4">3.4.16.4</ecNumber>
    </recommendedName>
</protein>
<evidence type="ECO:0000256" key="15">
    <source>
        <dbReference type="RuleBase" id="RU004016"/>
    </source>
</evidence>
<reference evidence="18" key="2">
    <citation type="submission" date="2021-04" db="EMBL/GenBank/DDBJ databases">
        <authorList>
            <person name="Gilroy R."/>
        </authorList>
    </citation>
    <scope>NUCLEOTIDE SEQUENCE</scope>
    <source>
        <strain evidence="18">ChiHjej8B7-25341</strain>
    </source>
</reference>
<keyword evidence="7 16" id="KW-0732">Signal</keyword>
<dbReference type="PRINTS" id="PR00725">
    <property type="entry name" value="DADACBPTASE1"/>
</dbReference>
<evidence type="ECO:0000256" key="2">
    <source>
        <dbReference type="ARBA" id="ARBA00004752"/>
    </source>
</evidence>
<comment type="catalytic activity">
    <reaction evidence="12">
        <text>Preferential cleavage: (Ac)2-L-Lys-D-Ala-|-D-Ala. Also transpeptidation of peptidyl-alanyl moieties that are N-acyl substituents of D-alanine.</text>
        <dbReference type="EC" id="3.4.16.4"/>
    </reaction>
</comment>
<evidence type="ECO:0000256" key="12">
    <source>
        <dbReference type="ARBA" id="ARBA00034000"/>
    </source>
</evidence>
<feature type="signal peptide" evidence="16">
    <location>
        <begin position="1"/>
        <end position="37"/>
    </location>
</feature>
<evidence type="ECO:0000313" key="18">
    <source>
        <dbReference type="EMBL" id="HJD31783.1"/>
    </source>
</evidence>
<dbReference type="Proteomes" id="UP000823851">
    <property type="component" value="Unassembled WGS sequence"/>
</dbReference>
<keyword evidence="11" id="KW-0961">Cell wall biogenesis/degradation</keyword>
<dbReference type="GO" id="GO:0071555">
    <property type="term" value="P:cell wall organization"/>
    <property type="evidence" value="ECO:0007669"/>
    <property type="project" value="UniProtKB-KW"/>
</dbReference>
<evidence type="ECO:0000256" key="11">
    <source>
        <dbReference type="ARBA" id="ARBA00023316"/>
    </source>
</evidence>
<keyword evidence="9" id="KW-0133">Cell shape</keyword>
<dbReference type="Pfam" id="PF07943">
    <property type="entry name" value="PBP5_C"/>
    <property type="match status" value="1"/>
</dbReference>
<dbReference type="PANTHER" id="PTHR21581">
    <property type="entry name" value="D-ALANYL-D-ALANINE CARBOXYPEPTIDASE"/>
    <property type="match status" value="1"/>
</dbReference>
<evidence type="ECO:0000313" key="19">
    <source>
        <dbReference type="Proteomes" id="UP000823851"/>
    </source>
</evidence>
<comment type="similarity">
    <text evidence="3 15">Belongs to the peptidase S11 family.</text>
</comment>
<dbReference type="EMBL" id="DWUW01000211">
    <property type="protein sequence ID" value="HJD31783.1"/>
    <property type="molecule type" value="Genomic_DNA"/>
</dbReference>
<dbReference type="InterPro" id="IPR001967">
    <property type="entry name" value="Peptidase_S11_N"/>
</dbReference>
<comment type="pathway">
    <text evidence="2">Cell wall biogenesis; peptidoglycan biosynthesis.</text>
</comment>
<dbReference type="InterPro" id="IPR037167">
    <property type="entry name" value="Peptidase_S11_C_sf"/>
</dbReference>
<evidence type="ECO:0000256" key="16">
    <source>
        <dbReference type="SAM" id="SignalP"/>
    </source>
</evidence>
<feature type="domain" description="Peptidase S11 D-Ala-D-Ala carboxypeptidase A C-terminal" evidence="17">
    <location>
        <begin position="316"/>
        <end position="409"/>
    </location>
</feature>
<dbReference type="InterPro" id="IPR012907">
    <property type="entry name" value="Peptidase_S11_C"/>
</dbReference>
<name>A0A9D2U105_9FIRM</name>
<comment type="caution">
    <text evidence="18">The sequence shown here is derived from an EMBL/GenBank/DDBJ whole genome shotgun (WGS) entry which is preliminary data.</text>
</comment>
<sequence length="425" mass="46210">MLNRIRHSGKKRRAKRFPAFMLAVLLLAGAPAGQLHAGMVWGQEDGGQEIAEQTQDVENRQEAGRALQLSAPSAVLMEASTGTVVYAQNADVPCSPASITKIMTLLLIFEALEKGDISLEDEVMTSGHAQSMGGSQVFLEEGEMQTVDTLIKCIAVASGNDAAVAMAEFIAGSEEEFVSRMNEKARELGMENTHFLDCCGLSDSDDHHTSARDVAVMSRELITRYPRIFDYTGIWMEDITHNTARGSSTFTLSSTNKLLKQYQWATGLKTGSTSKAKYCVCATAERNGIELIAVIMAAPDYKGRFDDAVTLLNYGYSVCALYRDENRENLPDIRIAGGVKDEAGIACREPFVWLDTKGSDLGMVEKTLRLPEEAQAPVEAGQKAGEAVYRLDGRTLGTVDVVYTESVAAAGLGDYLKKVLAYFLL</sequence>
<dbReference type="SUPFAM" id="SSF69189">
    <property type="entry name" value="Penicillin-binding protein associated domain"/>
    <property type="match status" value="1"/>
</dbReference>
<reference evidence="18" key="1">
    <citation type="journal article" date="2021" name="PeerJ">
        <title>Extensive microbial diversity within the chicken gut microbiome revealed by metagenomics and culture.</title>
        <authorList>
            <person name="Gilroy R."/>
            <person name="Ravi A."/>
            <person name="Getino M."/>
            <person name="Pursley I."/>
            <person name="Horton D.L."/>
            <person name="Alikhan N.F."/>
            <person name="Baker D."/>
            <person name="Gharbi K."/>
            <person name="Hall N."/>
            <person name="Watson M."/>
            <person name="Adriaenssens E.M."/>
            <person name="Foster-Nyarko E."/>
            <person name="Jarju S."/>
            <person name="Secka A."/>
            <person name="Antonio M."/>
            <person name="Oren A."/>
            <person name="Chaudhuri R.R."/>
            <person name="La Ragione R."/>
            <person name="Hildebrand F."/>
            <person name="Pallen M.J."/>
        </authorList>
    </citation>
    <scope>NUCLEOTIDE SEQUENCE</scope>
    <source>
        <strain evidence="18">ChiHjej8B7-25341</strain>
    </source>
</reference>
<dbReference type="GO" id="GO:0009002">
    <property type="term" value="F:serine-type D-Ala-D-Ala carboxypeptidase activity"/>
    <property type="evidence" value="ECO:0007669"/>
    <property type="project" value="UniProtKB-EC"/>
</dbReference>
<evidence type="ECO:0000256" key="9">
    <source>
        <dbReference type="ARBA" id="ARBA00022960"/>
    </source>
</evidence>
<feature type="active site" description="Acyl-ester intermediate" evidence="13">
    <location>
        <position position="98"/>
    </location>
</feature>
<keyword evidence="5 18" id="KW-0121">Carboxypeptidase</keyword>
<keyword evidence="6" id="KW-0645">Protease</keyword>
<proteinExistence type="inferred from homology"/>
<evidence type="ECO:0000259" key="17">
    <source>
        <dbReference type="SMART" id="SM00936"/>
    </source>
</evidence>
<feature type="active site" description="Proton acceptor" evidence="13">
    <location>
        <position position="101"/>
    </location>
</feature>
<dbReference type="EC" id="3.4.16.4" evidence="4"/>
<feature type="binding site" evidence="14">
    <location>
        <position position="269"/>
    </location>
    <ligand>
        <name>substrate</name>
    </ligand>
</feature>
<evidence type="ECO:0000256" key="1">
    <source>
        <dbReference type="ARBA" id="ARBA00003217"/>
    </source>
</evidence>
<feature type="active site" evidence="13">
    <location>
        <position position="158"/>
    </location>
</feature>
<accession>A0A9D2U105</accession>
<dbReference type="Gene3D" id="3.40.710.10">
    <property type="entry name" value="DD-peptidase/beta-lactamase superfamily"/>
    <property type="match status" value="1"/>
</dbReference>
<dbReference type="PANTHER" id="PTHR21581:SF6">
    <property type="entry name" value="TRAFFICKING PROTEIN PARTICLE COMPLEX SUBUNIT 12"/>
    <property type="match status" value="1"/>
</dbReference>
<evidence type="ECO:0000256" key="13">
    <source>
        <dbReference type="PIRSR" id="PIRSR618044-1"/>
    </source>
</evidence>
<evidence type="ECO:0000256" key="7">
    <source>
        <dbReference type="ARBA" id="ARBA00022729"/>
    </source>
</evidence>
<evidence type="ECO:0000256" key="5">
    <source>
        <dbReference type="ARBA" id="ARBA00022645"/>
    </source>
</evidence>
<dbReference type="GO" id="GO:0006508">
    <property type="term" value="P:proteolysis"/>
    <property type="evidence" value="ECO:0007669"/>
    <property type="project" value="UniProtKB-KW"/>
</dbReference>
<evidence type="ECO:0000256" key="14">
    <source>
        <dbReference type="PIRSR" id="PIRSR618044-2"/>
    </source>
</evidence>
<comment type="function">
    <text evidence="1">Removes C-terminal D-alanyl residues from sugar-peptide cell wall precursors.</text>
</comment>
<dbReference type="GO" id="GO:0008360">
    <property type="term" value="P:regulation of cell shape"/>
    <property type="evidence" value="ECO:0007669"/>
    <property type="project" value="UniProtKB-KW"/>
</dbReference>
<gene>
    <name evidence="18" type="ORF">H9912_07550</name>
</gene>
<keyword evidence="10" id="KW-0573">Peptidoglycan synthesis</keyword>
<evidence type="ECO:0000256" key="10">
    <source>
        <dbReference type="ARBA" id="ARBA00022984"/>
    </source>
</evidence>
<keyword evidence="8" id="KW-0378">Hydrolase</keyword>
<feature type="chain" id="PRO_5039565649" description="serine-type D-Ala-D-Ala carboxypeptidase" evidence="16">
    <location>
        <begin position="38"/>
        <end position="425"/>
    </location>
</feature>
<evidence type="ECO:0000256" key="6">
    <source>
        <dbReference type="ARBA" id="ARBA00022670"/>
    </source>
</evidence>
<dbReference type="InterPro" id="IPR015956">
    <property type="entry name" value="Peniciliin-bd_prot_C_sf"/>
</dbReference>
<dbReference type="AlphaFoldDB" id="A0A9D2U105"/>
<dbReference type="InterPro" id="IPR018044">
    <property type="entry name" value="Peptidase_S11"/>
</dbReference>
<dbReference type="Gene3D" id="2.60.410.10">
    <property type="entry name" value="D-Ala-D-Ala carboxypeptidase, C-terminal domain"/>
    <property type="match status" value="1"/>
</dbReference>
<evidence type="ECO:0000256" key="3">
    <source>
        <dbReference type="ARBA" id="ARBA00007164"/>
    </source>
</evidence>
<dbReference type="Pfam" id="PF00768">
    <property type="entry name" value="Peptidase_S11"/>
    <property type="match status" value="1"/>
</dbReference>